<keyword evidence="1" id="KW-0813">Transport</keyword>
<keyword evidence="2" id="KW-0547">Nucleotide-binding</keyword>
<dbReference type="SUPFAM" id="SSF52540">
    <property type="entry name" value="P-loop containing nucleoside triphosphate hydrolases"/>
    <property type="match status" value="1"/>
</dbReference>
<organism evidence="5 7">
    <name type="scientific">Holdemania massiliensis</name>
    <dbReference type="NCBI Taxonomy" id="1468449"/>
    <lineage>
        <taxon>Bacteria</taxon>
        <taxon>Bacillati</taxon>
        <taxon>Bacillota</taxon>
        <taxon>Erysipelotrichia</taxon>
        <taxon>Erysipelotrichales</taxon>
        <taxon>Erysipelotrichaceae</taxon>
        <taxon>Holdemania</taxon>
    </lineage>
</organism>
<gene>
    <name evidence="6" type="ORF">GKD88_10120</name>
    <name evidence="5" type="ORF">GKE08_10320</name>
</gene>
<evidence type="ECO:0000313" key="7">
    <source>
        <dbReference type="Proteomes" id="UP000433575"/>
    </source>
</evidence>
<dbReference type="InterPro" id="IPR051782">
    <property type="entry name" value="ABC_Transporter_VariousFunc"/>
</dbReference>
<dbReference type="OrthoDB" id="9804819at2"/>
<evidence type="ECO:0000313" key="5">
    <source>
        <dbReference type="EMBL" id="MSA89720.1"/>
    </source>
</evidence>
<dbReference type="Proteomes" id="UP000433575">
    <property type="component" value="Unassembled WGS sequence"/>
</dbReference>
<comment type="caution">
    <text evidence="5">The sequence shown here is derived from an EMBL/GenBank/DDBJ whole genome shotgun (WGS) entry which is preliminary data.</text>
</comment>
<accession>A0A6N7S7W6</accession>
<evidence type="ECO:0000256" key="3">
    <source>
        <dbReference type="ARBA" id="ARBA00022840"/>
    </source>
</evidence>
<keyword evidence="8" id="KW-1185">Reference proteome</keyword>
<evidence type="ECO:0000256" key="1">
    <source>
        <dbReference type="ARBA" id="ARBA00022448"/>
    </source>
</evidence>
<dbReference type="Proteomes" id="UP000480929">
    <property type="component" value="Unassembled WGS sequence"/>
</dbReference>
<protein>
    <submittedName>
        <fullName evidence="5">ATP-binding cassette domain-containing protein</fullName>
    </submittedName>
</protein>
<keyword evidence="3 5" id="KW-0067">ATP-binding</keyword>
<dbReference type="Gene3D" id="3.40.50.300">
    <property type="entry name" value="P-loop containing nucleotide triphosphate hydrolases"/>
    <property type="match status" value="1"/>
</dbReference>
<evidence type="ECO:0000259" key="4">
    <source>
        <dbReference type="PROSITE" id="PS50893"/>
    </source>
</evidence>
<reference evidence="7 8" key="1">
    <citation type="journal article" date="2019" name="Nat. Med.">
        <title>A library of human gut bacterial isolates paired with longitudinal multiomics data enables mechanistic microbiome research.</title>
        <authorList>
            <person name="Poyet M."/>
            <person name="Groussin M."/>
            <person name="Gibbons S.M."/>
            <person name="Avila-Pacheco J."/>
            <person name="Jiang X."/>
            <person name="Kearney S.M."/>
            <person name="Perrotta A.R."/>
            <person name="Berdy B."/>
            <person name="Zhao S."/>
            <person name="Lieberman T.D."/>
            <person name="Swanson P.K."/>
            <person name="Smith M."/>
            <person name="Roesemann S."/>
            <person name="Alexander J.E."/>
            <person name="Rich S.A."/>
            <person name="Livny J."/>
            <person name="Vlamakis H."/>
            <person name="Clish C."/>
            <person name="Bullock K."/>
            <person name="Deik A."/>
            <person name="Scott J."/>
            <person name="Pierce K.A."/>
            <person name="Xavier R.J."/>
            <person name="Alm E.J."/>
        </authorList>
    </citation>
    <scope>NUCLEOTIDE SEQUENCE [LARGE SCALE GENOMIC DNA]</scope>
    <source>
        <strain evidence="5 7">BIOML-A4</strain>
        <strain evidence="6 8">BIOML-A5</strain>
    </source>
</reference>
<dbReference type="InterPro" id="IPR003439">
    <property type="entry name" value="ABC_transporter-like_ATP-bd"/>
</dbReference>
<proteinExistence type="predicted"/>
<dbReference type="EMBL" id="WKPI01000017">
    <property type="protein sequence ID" value="MSC33475.1"/>
    <property type="molecule type" value="Genomic_DNA"/>
</dbReference>
<name>A0A6N7S7W6_9FIRM</name>
<evidence type="ECO:0000313" key="8">
    <source>
        <dbReference type="Proteomes" id="UP000480929"/>
    </source>
</evidence>
<dbReference type="GO" id="GO:0016887">
    <property type="term" value="F:ATP hydrolysis activity"/>
    <property type="evidence" value="ECO:0007669"/>
    <property type="project" value="InterPro"/>
</dbReference>
<dbReference type="EMBL" id="WKPJ01000015">
    <property type="protein sequence ID" value="MSA89720.1"/>
    <property type="molecule type" value="Genomic_DNA"/>
</dbReference>
<evidence type="ECO:0000313" key="6">
    <source>
        <dbReference type="EMBL" id="MSC33475.1"/>
    </source>
</evidence>
<dbReference type="RefSeq" id="WP_154238946.1">
    <property type="nucleotide sequence ID" value="NZ_CALJPI010000064.1"/>
</dbReference>
<dbReference type="PROSITE" id="PS50893">
    <property type="entry name" value="ABC_TRANSPORTER_2"/>
    <property type="match status" value="1"/>
</dbReference>
<dbReference type="CDD" id="cd03230">
    <property type="entry name" value="ABC_DR_subfamily_A"/>
    <property type="match status" value="1"/>
</dbReference>
<dbReference type="InterPro" id="IPR027417">
    <property type="entry name" value="P-loop_NTPase"/>
</dbReference>
<sequence>MLRVQNCCKRYDRQTVLEHCGLEQSSGTILGLIGINGAGKSTLLHCVSGAIPVDEGTITWKGQPVLNHPEVKQKIFLVQDEPVFSSTENGRELIAYLSLFYPTADSVLFDELLKELNLDSTQPFSTFSKGMKRQLLTAAGLAMHPQLILIDEVFDGLDPFARRILQGQLAAQTIDEGMTSILTSHRLQDLENFCDEYALLDQGKILHQNSLLQIQQELIKVHLAFDHPIDPDLFQDFDVLKLEIHSRIAQVILRGNREELEKRLQKFHPVMLELFDCSLEEIFLAQLQKREEMA</sequence>
<dbReference type="GO" id="GO:0005524">
    <property type="term" value="F:ATP binding"/>
    <property type="evidence" value="ECO:0007669"/>
    <property type="project" value="UniProtKB-KW"/>
</dbReference>
<dbReference type="Pfam" id="PF00005">
    <property type="entry name" value="ABC_tran"/>
    <property type="match status" value="1"/>
</dbReference>
<dbReference type="AlphaFoldDB" id="A0A6N7S7W6"/>
<dbReference type="PANTHER" id="PTHR42939">
    <property type="entry name" value="ABC TRANSPORTER ATP-BINDING PROTEIN ALBC-RELATED"/>
    <property type="match status" value="1"/>
</dbReference>
<feature type="domain" description="ABC transporter" evidence="4">
    <location>
        <begin position="2"/>
        <end position="227"/>
    </location>
</feature>
<evidence type="ECO:0000256" key="2">
    <source>
        <dbReference type="ARBA" id="ARBA00022741"/>
    </source>
</evidence>
<dbReference type="PANTHER" id="PTHR42939:SF1">
    <property type="entry name" value="ABC TRANSPORTER ATP-BINDING PROTEIN ALBC-RELATED"/>
    <property type="match status" value="1"/>
</dbReference>
<dbReference type="SMART" id="SM00382">
    <property type="entry name" value="AAA"/>
    <property type="match status" value="1"/>
</dbReference>
<dbReference type="InterPro" id="IPR003593">
    <property type="entry name" value="AAA+_ATPase"/>
</dbReference>